<dbReference type="InterPro" id="IPR027417">
    <property type="entry name" value="P-loop_NTPase"/>
</dbReference>
<name>A0A2S6HMB5_9FIRM</name>
<sequence>MNRGTIQVICGEGKGKTSSALGMGIEALTKNRTVIMIQFLKGCQGRGSLEIMKRLEPEMKIFRFEKCDGLFENLSMERQEEERMNIRNGLNFARKVVSTGECDMLILDEILGLLDQGIVEAGELIKLLQSKVDEMEVVLTGKVFSKEIEPYVDSILEINHVKVDNTK</sequence>
<dbReference type="Pfam" id="PF02572">
    <property type="entry name" value="CobA_CobO_BtuR"/>
    <property type="match status" value="1"/>
</dbReference>
<keyword evidence="2" id="KW-1185">Reference proteome</keyword>
<dbReference type="GO" id="GO:0005524">
    <property type="term" value="F:ATP binding"/>
    <property type="evidence" value="ECO:0007669"/>
    <property type="project" value="InterPro"/>
</dbReference>
<dbReference type="SUPFAM" id="SSF52540">
    <property type="entry name" value="P-loop containing nucleoside triphosphate hydrolases"/>
    <property type="match status" value="1"/>
</dbReference>
<dbReference type="GO" id="GO:0009236">
    <property type="term" value="P:cobalamin biosynthetic process"/>
    <property type="evidence" value="ECO:0007669"/>
    <property type="project" value="InterPro"/>
</dbReference>
<protein>
    <submittedName>
        <fullName evidence="1">Cob(I)alamin adenosyltransferase</fullName>
    </submittedName>
</protein>
<dbReference type="GO" id="GO:0008817">
    <property type="term" value="F:corrinoid adenosyltransferase activity"/>
    <property type="evidence" value="ECO:0007669"/>
    <property type="project" value="InterPro"/>
</dbReference>
<evidence type="ECO:0000313" key="1">
    <source>
        <dbReference type="EMBL" id="PPK78634.1"/>
    </source>
</evidence>
<reference evidence="1 2" key="1">
    <citation type="submission" date="2018-02" db="EMBL/GenBank/DDBJ databases">
        <title>Genomic Encyclopedia of Archaeal and Bacterial Type Strains, Phase II (KMG-II): from individual species to whole genera.</title>
        <authorList>
            <person name="Goeker M."/>
        </authorList>
    </citation>
    <scope>NUCLEOTIDE SEQUENCE [LARGE SCALE GENOMIC DNA]</scope>
    <source>
        <strain evidence="1 2">DSM 3808</strain>
    </source>
</reference>
<dbReference type="EMBL" id="PTJA01000014">
    <property type="protein sequence ID" value="PPK78634.1"/>
    <property type="molecule type" value="Genomic_DNA"/>
</dbReference>
<dbReference type="PIRSF" id="PIRSF015617">
    <property type="entry name" value="Adensltrnsf_CobA"/>
    <property type="match status" value="1"/>
</dbReference>
<dbReference type="Gene3D" id="3.40.50.300">
    <property type="entry name" value="P-loop containing nucleotide triphosphate hydrolases"/>
    <property type="match status" value="1"/>
</dbReference>
<dbReference type="PANTHER" id="PTHR46638:SF1">
    <property type="entry name" value="CORRINOID ADENOSYLTRANSFERASE"/>
    <property type="match status" value="1"/>
</dbReference>
<dbReference type="PANTHER" id="PTHR46638">
    <property type="entry name" value="CORRINOID ADENOSYLTRANSFERASE"/>
    <property type="match status" value="1"/>
</dbReference>
<dbReference type="InterPro" id="IPR003724">
    <property type="entry name" value="CblAdoTrfase_CobA"/>
</dbReference>
<proteinExistence type="predicted"/>
<evidence type="ECO:0000313" key="2">
    <source>
        <dbReference type="Proteomes" id="UP000237749"/>
    </source>
</evidence>
<dbReference type="RefSeq" id="WP_104439028.1">
    <property type="nucleotide sequence ID" value="NZ_PTJA01000014.1"/>
</dbReference>
<dbReference type="Proteomes" id="UP000237749">
    <property type="component" value="Unassembled WGS sequence"/>
</dbReference>
<keyword evidence="1" id="KW-0808">Transferase</keyword>
<dbReference type="OrthoDB" id="9810309at2"/>
<gene>
    <name evidence="1" type="ORF">BXY41_114139</name>
</gene>
<dbReference type="AlphaFoldDB" id="A0A2S6HMB5"/>
<comment type="caution">
    <text evidence="1">The sequence shown here is derived from an EMBL/GenBank/DDBJ whole genome shotgun (WGS) entry which is preliminary data.</text>
</comment>
<accession>A0A2S6HMB5</accession>
<organism evidence="1 2">
    <name type="scientific">Lacrimispora xylanisolvens</name>
    <dbReference type="NCBI Taxonomy" id="384636"/>
    <lineage>
        <taxon>Bacteria</taxon>
        <taxon>Bacillati</taxon>
        <taxon>Bacillota</taxon>
        <taxon>Clostridia</taxon>
        <taxon>Lachnospirales</taxon>
        <taxon>Lachnospiraceae</taxon>
        <taxon>Lacrimispora</taxon>
    </lineage>
</organism>